<organism evidence="10 11">
    <name type="scientific">Brassica napus</name>
    <name type="common">Rape</name>
    <dbReference type="NCBI Taxonomy" id="3708"/>
    <lineage>
        <taxon>Eukaryota</taxon>
        <taxon>Viridiplantae</taxon>
        <taxon>Streptophyta</taxon>
        <taxon>Embryophyta</taxon>
        <taxon>Tracheophyta</taxon>
        <taxon>Spermatophyta</taxon>
        <taxon>Magnoliopsida</taxon>
        <taxon>eudicotyledons</taxon>
        <taxon>Gunneridae</taxon>
        <taxon>Pentapetalae</taxon>
        <taxon>rosids</taxon>
        <taxon>malvids</taxon>
        <taxon>Brassicales</taxon>
        <taxon>Brassicaceae</taxon>
        <taxon>Brassiceae</taxon>
        <taxon>Brassica</taxon>
    </lineage>
</organism>
<keyword evidence="11" id="KW-1185">Reference proteome</keyword>
<evidence type="ECO:0000256" key="6">
    <source>
        <dbReference type="PROSITE-ProRule" id="PRU00708"/>
    </source>
</evidence>
<evidence type="ECO:0000259" key="9">
    <source>
        <dbReference type="Pfam" id="PF14432"/>
    </source>
</evidence>
<dbReference type="Pfam" id="PF01416">
    <property type="entry name" value="PseudoU_synth_1"/>
    <property type="match status" value="1"/>
</dbReference>
<dbReference type="SUPFAM" id="SSF55120">
    <property type="entry name" value="Pseudouridine synthase"/>
    <property type="match status" value="1"/>
</dbReference>
<dbReference type="InterPro" id="IPR032867">
    <property type="entry name" value="DYW_dom"/>
</dbReference>
<dbReference type="HAMAP" id="MF_00171">
    <property type="entry name" value="TruA"/>
    <property type="match status" value="1"/>
</dbReference>
<dbReference type="PANTHER" id="PTHR47926">
    <property type="entry name" value="PENTATRICOPEPTIDE REPEAT-CONTAINING PROTEIN"/>
    <property type="match status" value="1"/>
</dbReference>
<dbReference type="InterPro" id="IPR046848">
    <property type="entry name" value="E_motif"/>
</dbReference>
<dbReference type="InterPro" id="IPR020095">
    <property type="entry name" value="PsdUridine_synth_TruA_C"/>
</dbReference>
<dbReference type="InterPro" id="IPR001406">
    <property type="entry name" value="PsdUridine_synth_TruA"/>
</dbReference>
<dbReference type="NCBIfam" id="TIGR00071">
    <property type="entry name" value="hisT_truA"/>
    <property type="match status" value="1"/>
</dbReference>
<comment type="caution">
    <text evidence="10">The sequence shown here is derived from an EMBL/GenBank/DDBJ whole genome shotgun (WGS) entry which is preliminary data.</text>
</comment>
<keyword evidence="5" id="KW-0413">Isomerase</keyword>
<feature type="repeat" description="PPR" evidence="6">
    <location>
        <begin position="593"/>
        <end position="623"/>
    </location>
</feature>
<dbReference type="Gene3D" id="1.25.40.10">
    <property type="entry name" value="Tetratricopeptide repeat domain"/>
    <property type="match status" value="3"/>
</dbReference>
<evidence type="ECO:0000256" key="3">
    <source>
        <dbReference type="ARBA" id="ARBA00022694"/>
    </source>
</evidence>
<feature type="repeat" description="PPR" evidence="6">
    <location>
        <begin position="726"/>
        <end position="760"/>
    </location>
</feature>
<sequence>MTMSGGGGRDSESAIDNELAYLRNRVKELEAENAKLLSQVSSCQCQQMEVKHDVPVLDSGNFVRRSRRGRKRVDKSIPIHLISKRYVALKIMYFGERFYGFSAEAQMEPSIESEIFKALERTRLLVGDIKESNYSRCGRTDKGVSSTGQVIALFVRSRLKTPSIDSEINARPEYDYVRVLNRALPDDIRVLGWSPVPDDFHARFSCSAREYKYFFWRQNLNLSAMDIAGKKFIGEHDFRNFCKMDVANVHCYTRRVTFFEVSPCQNSHEGDQLCTFTMRGSAFLWHQVRAMVAVLFMIGQGVESVDVIDTLLDTKKTPKKPQYLLASEIPLVLRTCEFENVNFICSSGALESLRSHFKKESLTYQLESVIFQEALRNCLPIGNDEISCNIDEKKKKAAIHVPLLSRPTEPSYEERSAKLKPRQEETCPVYLSQSELGNYNLIRFGEASNGMARVYMETLIQRCVTFSHIKQLHSHFLTAGHLQSSFLRSRLLDRCAVSPFGDLSLAVQIFRRIPKPLTNDWNAIIRGYAASSQPSLAFSWYRSMLSQASSSSSLCRVDALTCSFALKACARALCSSATRQLHAQINRRGLFADALLCTTLLDAYSKNGDLISAHKLFDEMPVRDVASWNALIAGLASGNRAHEALELYKRMELEGLRRNEVTVVAALGACSHLGAIEEGEKIHGYVKDANLDQNVFVSNATIDMYTKCGFVDKAFQVFDQFTSKKSIVTWNTMIMGFAVHGEAHKALEIFKKLELNRIKPDDVSFLAALTACRHAGLVEYGTSIFNSMPCNGVEPNMKHYGCVVDLLGRAGKLREAHDIICSMSMVPDPILWQSLLGASEIHKDVEMAEIASKKLIELGVNNDGDFVLLSNIYAAQGRWKDVGRVRDDMETKQVKKIPGLSYIEAEGTIHKFYNSDKNHQQWRKIYEKIDEIRFKIREDGYVAQTGLVLHDIGEEEKENALCYHSEKLAVAYGLMMVEGGGEETPVRVIKNLRICGDCHVVFKHISKIYKREIIVRDRVRFHRFKDGYCSCKDYW</sequence>
<keyword evidence="3" id="KW-0819">tRNA processing</keyword>
<comment type="similarity">
    <text evidence="2">Belongs to the tRNA pseudouridine synthase TruA family.</text>
</comment>
<feature type="coiled-coil region" evidence="7">
    <location>
        <begin position="12"/>
        <end position="46"/>
    </location>
</feature>
<evidence type="ECO:0000313" key="11">
    <source>
        <dbReference type="Proteomes" id="UP000824890"/>
    </source>
</evidence>
<keyword evidence="7" id="KW-0175">Coiled coil</keyword>
<dbReference type="PROSITE" id="PS51375">
    <property type="entry name" value="PPR"/>
    <property type="match status" value="3"/>
</dbReference>
<dbReference type="CDD" id="cd02569">
    <property type="entry name" value="PseudoU_synth_ScPus3"/>
    <property type="match status" value="1"/>
</dbReference>
<proteinExistence type="inferred from homology"/>
<name>A0ABQ7YYI3_BRANA</name>
<dbReference type="InterPro" id="IPR046960">
    <property type="entry name" value="PPR_At4g14850-like_plant"/>
</dbReference>
<dbReference type="PANTHER" id="PTHR47926:SF408">
    <property type="entry name" value="DYW DOMAIN-CONTAINING PROTEIN"/>
    <property type="match status" value="1"/>
</dbReference>
<dbReference type="InterPro" id="IPR041707">
    <property type="entry name" value="Pus3-like"/>
</dbReference>
<evidence type="ECO:0000313" key="10">
    <source>
        <dbReference type="EMBL" id="KAH0872981.1"/>
    </source>
</evidence>
<feature type="domain" description="Pseudouridine synthase I TruA alpha/beta" evidence="8">
    <location>
        <begin position="230"/>
        <end position="339"/>
    </location>
</feature>
<dbReference type="InterPro" id="IPR020094">
    <property type="entry name" value="TruA/RsuA/RluB/E/F_N"/>
</dbReference>
<dbReference type="InterPro" id="IPR020103">
    <property type="entry name" value="PsdUridine_synth_cat_dom_sf"/>
</dbReference>
<dbReference type="Proteomes" id="UP000824890">
    <property type="component" value="Unassembled WGS sequence"/>
</dbReference>
<dbReference type="Pfam" id="PF14432">
    <property type="entry name" value="DYW_deaminase"/>
    <property type="match status" value="1"/>
</dbReference>
<protein>
    <recommendedName>
        <fullName evidence="12">tRNA pseudouridine synthase</fullName>
    </recommendedName>
</protein>
<reference evidence="10 11" key="1">
    <citation type="submission" date="2021-05" db="EMBL/GenBank/DDBJ databases">
        <title>Genome Assembly of Synthetic Allotetraploid Brassica napus Reveals Homoeologous Exchanges between Subgenomes.</title>
        <authorList>
            <person name="Davis J.T."/>
        </authorList>
    </citation>
    <scope>NUCLEOTIDE SEQUENCE [LARGE SCALE GENOMIC DNA]</scope>
    <source>
        <strain evidence="11">cv. Da-Ae</strain>
        <tissue evidence="10">Seedling</tissue>
    </source>
</reference>
<evidence type="ECO:0000256" key="4">
    <source>
        <dbReference type="ARBA" id="ARBA00022737"/>
    </source>
</evidence>
<accession>A0ABQ7YYI3</accession>
<feature type="domain" description="DYW" evidence="9">
    <location>
        <begin position="940"/>
        <end position="1035"/>
    </location>
</feature>
<dbReference type="Pfam" id="PF20431">
    <property type="entry name" value="E_motif"/>
    <property type="match status" value="1"/>
</dbReference>
<dbReference type="Gene3D" id="3.30.70.580">
    <property type="entry name" value="Pseudouridine synthase I, catalytic domain, N-terminal subdomain"/>
    <property type="match status" value="1"/>
</dbReference>
<dbReference type="Pfam" id="PF13041">
    <property type="entry name" value="PPR_2"/>
    <property type="match status" value="1"/>
</dbReference>
<feature type="repeat" description="PPR" evidence="6">
    <location>
        <begin position="624"/>
        <end position="658"/>
    </location>
</feature>
<comment type="similarity">
    <text evidence="1">Belongs to the PPR family. PCMP-H subfamily.</text>
</comment>
<evidence type="ECO:0000256" key="1">
    <source>
        <dbReference type="ARBA" id="ARBA00006643"/>
    </source>
</evidence>
<evidence type="ECO:0000259" key="8">
    <source>
        <dbReference type="Pfam" id="PF01416"/>
    </source>
</evidence>
<dbReference type="Gene3D" id="3.30.70.660">
    <property type="entry name" value="Pseudouridine synthase I, catalytic domain, C-terminal subdomain"/>
    <property type="match status" value="1"/>
</dbReference>
<dbReference type="InterPro" id="IPR011990">
    <property type="entry name" value="TPR-like_helical_dom_sf"/>
</dbReference>
<gene>
    <name evidence="10" type="ORF">HID58_070343</name>
</gene>
<keyword evidence="4" id="KW-0677">Repeat</keyword>
<dbReference type="NCBIfam" id="TIGR00756">
    <property type="entry name" value="PPR"/>
    <property type="match status" value="3"/>
</dbReference>
<evidence type="ECO:0000256" key="7">
    <source>
        <dbReference type="SAM" id="Coils"/>
    </source>
</evidence>
<dbReference type="EMBL" id="JAGKQM010000016">
    <property type="protein sequence ID" value="KAH0872981.1"/>
    <property type="molecule type" value="Genomic_DNA"/>
</dbReference>
<evidence type="ECO:0000256" key="5">
    <source>
        <dbReference type="ARBA" id="ARBA00023235"/>
    </source>
</evidence>
<evidence type="ECO:0000256" key="2">
    <source>
        <dbReference type="ARBA" id="ARBA00009375"/>
    </source>
</evidence>
<evidence type="ECO:0008006" key="12">
    <source>
        <dbReference type="Google" id="ProtNLM"/>
    </source>
</evidence>
<dbReference type="Pfam" id="PF01535">
    <property type="entry name" value="PPR"/>
    <property type="match status" value="5"/>
</dbReference>
<dbReference type="InterPro" id="IPR002885">
    <property type="entry name" value="PPR_rpt"/>
</dbReference>
<dbReference type="InterPro" id="IPR020097">
    <property type="entry name" value="PsdUridine_synth_TruA_a/b_dom"/>
</dbReference>